<dbReference type="RefSeq" id="WP_207600871.1">
    <property type="nucleotide sequence ID" value="NZ_JAFNJU010000020.1"/>
</dbReference>
<dbReference type="EMBL" id="JAFNJU010000020">
    <property type="protein sequence ID" value="MBO1266344.1"/>
    <property type="molecule type" value="Genomic_DNA"/>
</dbReference>
<reference evidence="1" key="1">
    <citation type="submission" date="2021-03" db="EMBL/GenBank/DDBJ databases">
        <title>Proteiniclasticum marinus sp. nov., isolated from tidal flat sediment.</title>
        <authorList>
            <person name="Namirimu T."/>
            <person name="Yang J.-A."/>
            <person name="Yang S.-H."/>
            <person name="Kim Y.-J."/>
            <person name="Kwon K.K."/>
        </authorList>
    </citation>
    <scope>NUCLEOTIDE SEQUENCE</scope>
    <source>
        <strain evidence="1">SCR006</strain>
    </source>
</reference>
<dbReference type="Proteomes" id="UP000664218">
    <property type="component" value="Unassembled WGS sequence"/>
</dbReference>
<sequence length="147" mass="17509">MNKDKFYEKEELLRVIFMPINNRLKSEVGSSLVEVKEGEWLYVTFITGSGAIRIKCSTKRFMITEFSVKISSMTIDFILLRFALFLRRNEIQIISVVIRKETRILQDFLEDSYQESIFESYGEESYIELKVGDYIDRFYKKYRNGSF</sequence>
<proteinExistence type="predicted"/>
<dbReference type="AlphaFoldDB" id="A0A939HBY8"/>
<evidence type="ECO:0000313" key="1">
    <source>
        <dbReference type="EMBL" id="MBO1266344.1"/>
    </source>
</evidence>
<comment type="caution">
    <text evidence="1">The sequence shown here is derived from an EMBL/GenBank/DDBJ whole genome shotgun (WGS) entry which is preliminary data.</text>
</comment>
<keyword evidence="2" id="KW-1185">Reference proteome</keyword>
<protein>
    <submittedName>
        <fullName evidence="1">Uncharacterized protein</fullName>
    </submittedName>
</protein>
<organism evidence="1 2">
    <name type="scientific">Proteiniclasticum aestuarii</name>
    <dbReference type="NCBI Taxonomy" id="2817862"/>
    <lineage>
        <taxon>Bacteria</taxon>
        <taxon>Bacillati</taxon>
        <taxon>Bacillota</taxon>
        <taxon>Clostridia</taxon>
        <taxon>Eubacteriales</taxon>
        <taxon>Clostridiaceae</taxon>
        <taxon>Proteiniclasticum</taxon>
    </lineage>
</organism>
<gene>
    <name evidence="1" type="ORF">J3A84_15020</name>
</gene>
<name>A0A939HBY8_9CLOT</name>
<evidence type="ECO:0000313" key="2">
    <source>
        <dbReference type="Proteomes" id="UP000664218"/>
    </source>
</evidence>
<accession>A0A939HBY8</accession>